<dbReference type="Proteomes" id="UP001054945">
    <property type="component" value="Unassembled WGS sequence"/>
</dbReference>
<evidence type="ECO:0000313" key="1">
    <source>
        <dbReference type="EMBL" id="GIY38386.1"/>
    </source>
</evidence>
<dbReference type="EMBL" id="BPLR01010295">
    <property type="protein sequence ID" value="GIY38386.1"/>
    <property type="molecule type" value="Genomic_DNA"/>
</dbReference>
<evidence type="ECO:0000313" key="2">
    <source>
        <dbReference type="Proteomes" id="UP001054945"/>
    </source>
</evidence>
<proteinExistence type="predicted"/>
<organism evidence="1 2">
    <name type="scientific">Caerostris extrusa</name>
    <name type="common">Bark spider</name>
    <name type="synonym">Caerostris bankana</name>
    <dbReference type="NCBI Taxonomy" id="172846"/>
    <lineage>
        <taxon>Eukaryota</taxon>
        <taxon>Metazoa</taxon>
        <taxon>Ecdysozoa</taxon>
        <taxon>Arthropoda</taxon>
        <taxon>Chelicerata</taxon>
        <taxon>Arachnida</taxon>
        <taxon>Araneae</taxon>
        <taxon>Araneomorphae</taxon>
        <taxon>Entelegynae</taxon>
        <taxon>Araneoidea</taxon>
        <taxon>Araneidae</taxon>
        <taxon>Caerostris</taxon>
    </lineage>
</organism>
<comment type="caution">
    <text evidence="1">The sequence shown here is derived from an EMBL/GenBank/DDBJ whole genome shotgun (WGS) entry which is preliminary data.</text>
</comment>
<sequence>MKQAWTVKPLKIRQRKSIPSSKCTVVALRPSPSTEIFPPLFYFACSDWCRAGPRAMFGSQGRLLKHGLRARLLASIQCMHT</sequence>
<accession>A0AAV4SYZ9</accession>
<gene>
    <name evidence="1" type="ORF">CEXT_123071</name>
</gene>
<reference evidence="1 2" key="1">
    <citation type="submission" date="2021-06" db="EMBL/GenBank/DDBJ databases">
        <title>Caerostris extrusa draft genome.</title>
        <authorList>
            <person name="Kono N."/>
            <person name="Arakawa K."/>
        </authorList>
    </citation>
    <scope>NUCLEOTIDE SEQUENCE [LARGE SCALE GENOMIC DNA]</scope>
</reference>
<keyword evidence="2" id="KW-1185">Reference proteome</keyword>
<dbReference type="AlphaFoldDB" id="A0AAV4SYZ9"/>
<name>A0AAV4SYZ9_CAEEX</name>
<protein>
    <submittedName>
        <fullName evidence="1">Uncharacterized protein</fullName>
    </submittedName>
</protein>